<evidence type="ECO:0008006" key="3">
    <source>
        <dbReference type="Google" id="ProtNLM"/>
    </source>
</evidence>
<dbReference type="PANTHER" id="PTHR23089">
    <property type="entry name" value="HISTIDINE TRIAD HIT PROTEIN"/>
    <property type="match status" value="1"/>
</dbReference>
<dbReference type="PRINTS" id="PR00332">
    <property type="entry name" value="HISTRIAD"/>
</dbReference>
<dbReference type="InterPro" id="IPR001310">
    <property type="entry name" value="Histidine_triad_HIT"/>
</dbReference>
<dbReference type="Proteomes" id="UP000828251">
    <property type="component" value="Unassembled WGS sequence"/>
</dbReference>
<dbReference type="SUPFAM" id="SSF81631">
    <property type="entry name" value="PAP/OAS1 substrate-binding domain"/>
    <property type="match status" value="1"/>
</dbReference>
<sequence length="121" mass="14097">MSYEFHFYKTFSNSHQILSSSFFRSSHSSPSLSRFDKIIAKEIPSTIIYEDDKILAFKDISLQDPVHVLVIPKFRDRLTQLGKDPFVVSHDLGRVVDKFSIKVLREEFERAAEVMQYDPNP</sequence>
<dbReference type="AlphaFoldDB" id="A0A9D4A7C2"/>
<gene>
    <name evidence="1" type="ORF">J1N35_018558</name>
</gene>
<accession>A0A9D4A7C2</accession>
<organism evidence="1 2">
    <name type="scientific">Gossypium stocksii</name>
    <dbReference type="NCBI Taxonomy" id="47602"/>
    <lineage>
        <taxon>Eukaryota</taxon>
        <taxon>Viridiplantae</taxon>
        <taxon>Streptophyta</taxon>
        <taxon>Embryophyta</taxon>
        <taxon>Tracheophyta</taxon>
        <taxon>Spermatophyta</taxon>
        <taxon>Magnoliopsida</taxon>
        <taxon>eudicotyledons</taxon>
        <taxon>Gunneridae</taxon>
        <taxon>Pentapetalae</taxon>
        <taxon>rosids</taxon>
        <taxon>malvids</taxon>
        <taxon>Malvales</taxon>
        <taxon>Malvaceae</taxon>
        <taxon>Malvoideae</taxon>
        <taxon>Gossypium</taxon>
    </lineage>
</organism>
<dbReference type="Gene3D" id="3.30.428.10">
    <property type="entry name" value="HIT-like"/>
    <property type="match status" value="1"/>
</dbReference>
<dbReference type="Pfam" id="PF11969">
    <property type="entry name" value="DcpS_C"/>
    <property type="match status" value="1"/>
</dbReference>
<comment type="caution">
    <text evidence="1">The sequence shown here is derived from an EMBL/GenBank/DDBJ whole genome shotgun (WGS) entry which is preliminary data.</text>
</comment>
<dbReference type="EMBL" id="JAIQCV010000006">
    <property type="protein sequence ID" value="KAH1091301.1"/>
    <property type="molecule type" value="Genomic_DNA"/>
</dbReference>
<reference evidence="1 2" key="1">
    <citation type="journal article" date="2021" name="Plant Biotechnol. J.">
        <title>Multi-omics assisted identification of the key and species-specific regulatory components of drought-tolerant mechanisms in Gossypium stocksii.</title>
        <authorList>
            <person name="Yu D."/>
            <person name="Ke L."/>
            <person name="Zhang D."/>
            <person name="Wu Y."/>
            <person name="Sun Y."/>
            <person name="Mei J."/>
            <person name="Sun J."/>
            <person name="Sun Y."/>
        </authorList>
    </citation>
    <scope>NUCLEOTIDE SEQUENCE [LARGE SCALE GENOMIC DNA]</scope>
    <source>
        <strain evidence="2">cv. E1</strain>
        <tissue evidence="1">Leaf</tissue>
    </source>
</reference>
<protein>
    <recommendedName>
        <fullName evidence="3">HIT domain-containing protein</fullName>
    </recommendedName>
</protein>
<proteinExistence type="predicted"/>
<evidence type="ECO:0000313" key="2">
    <source>
        <dbReference type="Proteomes" id="UP000828251"/>
    </source>
</evidence>
<name>A0A9D4A7C2_9ROSI</name>
<keyword evidence="2" id="KW-1185">Reference proteome</keyword>
<dbReference type="OrthoDB" id="407432at2759"/>
<dbReference type="SUPFAM" id="SSF54197">
    <property type="entry name" value="HIT-like"/>
    <property type="match status" value="1"/>
</dbReference>
<dbReference type="InterPro" id="IPR036265">
    <property type="entry name" value="HIT-like_sf"/>
</dbReference>
<evidence type="ECO:0000313" key="1">
    <source>
        <dbReference type="EMBL" id="KAH1091301.1"/>
    </source>
</evidence>